<evidence type="ECO:0000256" key="2">
    <source>
        <dbReference type="ARBA" id="ARBA00022475"/>
    </source>
</evidence>
<comment type="subcellular location">
    <subcellularLocation>
        <location evidence="1">Cell membrane</location>
        <topology evidence="1">Multi-pass membrane protein</topology>
    </subcellularLocation>
</comment>
<evidence type="ECO:0000259" key="7">
    <source>
        <dbReference type="PROSITE" id="PS50850"/>
    </source>
</evidence>
<feature type="transmembrane region" description="Helical" evidence="6">
    <location>
        <begin position="285"/>
        <end position="304"/>
    </location>
</feature>
<feature type="transmembrane region" description="Helical" evidence="6">
    <location>
        <begin position="257"/>
        <end position="278"/>
    </location>
</feature>
<comment type="caution">
    <text evidence="8">The sequence shown here is derived from an EMBL/GenBank/DDBJ whole genome shotgun (WGS) entry which is preliminary data.</text>
</comment>
<dbReference type="InterPro" id="IPR036259">
    <property type="entry name" value="MFS_trans_sf"/>
</dbReference>
<keyword evidence="3 6" id="KW-0812">Transmembrane</keyword>
<feature type="transmembrane region" description="Helical" evidence="6">
    <location>
        <begin position="79"/>
        <end position="100"/>
    </location>
</feature>
<keyword evidence="2" id="KW-1003">Cell membrane</keyword>
<feature type="transmembrane region" description="Helical" evidence="6">
    <location>
        <begin position="147"/>
        <end position="167"/>
    </location>
</feature>
<evidence type="ECO:0000256" key="3">
    <source>
        <dbReference type="ARBA" id="ARBA00022692"/>
    </source>
</evidence>
<feature type="transmembrane region" description="Helical" evidence="6">
    <location>
        <begin position="316"/>
        <end position="335"/>
    </location>
</feature>
<feature type="transmembrane region" description="Helical" evidence="6">
    <location>
        <begin position="215"/>
        <end position="237"/>
    </location>
</feature>
<evidence type="ECO:0000256" key="1">
    <source>
        <dbReference type="ARBA" id="ARBA00004651"/>
    </source>
</evidence>
<dbReference type="GO" id="GO:0005886">
    <property type="term" value="C:plasma membrane"/>
    <property type="evidence" value="ECO:0007669"/>
    <property type="project" value="UniProtKB-SubCell"/>
</dbReference>
<keyword evidence="4 6" id="KW-1133">Transmembrane helix</keyword>
<dbReference type="Pfam" id="PF07690">
    <property type="entry name" value="MFS_1"/>
    <property type="match status" value="1"/>
</dbReference>
<dbReference type="PANTHER" id="PTHR43124">
    <property type="entry name" value="PURINE EFFLUX PUMP PBUE"/>
    <property type="match status" value="1"/>
</dbReference>
<dbReference type="RefSeq" id="WP_076409400.1">
    <property type="nucleotide sequence ID" value="NZ_AP028040.1"/>
</dbReference>
<dbReference type="InterPro" id="IPR050189">
    <property type="entry name" value="MFS_Efflux_Transporters"/>
</dbReference>
<dbReference type="OrthoDB" id="5291895at2"/>
<gene>
    <name evidence="8" type="ORF">BIZ92_08225</name>
</gene>
<evidence type="ECO:0000313" key="8">
    <source>
        <dbReference type="EMBL" id="OMG92642.1"/>
    </source>
</evidence>
<dbReference type="EMBL" id="MJMN01000002">
    <property type="protein sequence ID" value="OMG92642.1"/>
    <property type="molecule type" value="Genomic_DNA"/>
</dbReference>
<evidence type="ECO:0000256" key="4">
    <source>
        <dbReference type="ARBA" id="ARBA00022989"/>
    </source>
</evidence>
<feature type="transmembrane region" description="Helical" evidence="6">
    <location>
        <begin position="347"/>
        <end position="373"/>
    </location>
</feature>
<proteinExistence type="predicted"/>
<evidence type="ECO:0000256" key="6">
    <source>
        <dbReference type="SAM" id="Phobius"/>
    </source>
</evidence>
<keyword evidence="5 6" id="KW-0472">Membrane</keyword>
<dbReference type="GO" id="GO:0022857">
    <property type="term" value="F:transmembrane transporter activity"/>
    <property type="evidence" value="ECO:0007669"/>
    <property type="project" value="InterPro"/>
</dbReference>
<dbReference type="Gene3D" id="1.20.1250.20">
    <property type="entry name" value="MFS general substrate transporter like domains"/>
    <property type="match status" value="2"/>
</dbReference>
<feature type="transmembrane region" description="Helical" evidence="6">
    <location>
        <begin position="106"/>
        <end position="126"/>
    </location>
</feature>
<feature type="domain" description="Major facilitator superfamily (MFS) profile" evidence="7">
    <location>
        <begin position="17"/>
        <end position="417"/>
    </location>
</feature>
<sequence length="421" mass="44604">MSESNRGPKANSIEYWCWLVLAITYAAAFFQRVSPQIIVDYLAVDFNTSAKGVGTIAAAYFIGYTIMQFPAGIMIDVYGVRPVILVSLALSTVGSLLFSSATTLPIAYASRALIAVGDALVFTCLIKYAASVFSDARFGLMSALSQVSGYLGGILATAPLAVTVTHFGWRTPFWMMGVVSLCSFIFLAFFLSQTRHVGGLKQRIIELLSTAKKELYGKASWGCALTFAGHFAAVTTLSGVWGVSLLTTAYGQSREQASSYMMGFMIATIVGSIIFGYYSDRTKSLFRLLMVSGIGRMLLFALLAPGLVAHLGNSSIWLTLVMLGVLAGGAVPLVLKSLKKIYAAKHIGLGGALNASISGLVMVAIQPILGAILDSSAVGRGSDGMPLYSLEGYNLLITGLVAVSSLGVIGPLLMRARIIND</sequence>
<name>A0A1R1JZN2_ALCXX</name>
<dbReference type="PANTHER" id="PTHR43124:SF3">
    <property type="entry name" value="CHLORAMPHENICOL EFFLUX PUMP RV0191"/>
    <property type="match status" value="1"/>
</dbReference>
<feature type="transmembrane region" description="Helical" evidence="6">
    <location>
        <begin position="12"/>
        <end position="30"/>
    </location>
</feature>
<reference evidence="8 9" key="1">
    <citation type="submission" date="2016-09" db="EMBL/GenBank/DDBJ databases">
        <title>Phylogenomics of Achromobacter.</title>
        <authorList>
            <person name="Jeukens J."/>
            <person name="Freschi L."/>
            <person name="Vincent A.T."/>
            <person name="Emond-Rheault J.-G."/>
            <person name="Kukavica-Ibrulj I."/>
            <person name="Charette S.J."/>
            <person name="Levesque R.C."/>
        </authorList>
    </citation>
    <scope>NUCLEOTIDE SEQUENCE [LARGE SCALE GENOMIC DNA]</scope>
    <source>
        <strain evidence="8 9">AUS488</strain>
    </source>
</reference>
<evidence type="ECO:0000313" key="9">
    <source>
        <dbReference type="Proteomes" id="UP000187251"/>
    </source>
</evidence>
<feature type="transmembrane region" description="Helical" evidence="6">
    <location>
        <begin position="173"/>
        <end position="194"/>
    </location>
</feature>
<organism evidence="8 9">
    <name type="scientific">Alcaligenes xylosoxydans xylosoxydans</name>
    <name type="common">Achromobacter xylosoxidans</name>
    <dbReference type="NCBI Taxonomy" id="85698"/>
    <lineage>
        <taxon>Bacteria</taxon>
        <taxon>Pseudomonadati</taxon>
        <taxon>Pseudomonadota</taxon>
        <taxon>Betaproteobacteria</taxon>
        <taxon>Burkholderiales</taxon>
        <taxon>Alcaligenaceae</taxon>
        <taxon>Achromobacter</taxon>
    </lineage>
</organism>
<evidence type="ECO:0000256" key="5">
    <source>
        <dbReference type="ARBA" id="ARBA00023136"/>
    </source>
</evidence>
<dbReference type="Proteomes" id="UP000187251">
    <property type="component" value="Unassembled WGS sequence"/>
</dbReference>
<dbReference type="PROSITE" id="PS50850">
    <property type="entry name" value="MFS"/>
    <property type="match status" value="1"/>
</dbReference>
<feature type="transmembrane region" description="Helical" evidence="6">
    <location>
        <begin position="393"/>
        <end position="414"/>
    </location>
</feature>
<feature type="transmembrane region" description="Helical" evidence="6">
    <location>
        <begin position="50"/>
        <end position="67"/>
    </location>
</feature>
<protein>
    <recommendedName>
        <fullName evidence="7">Major facilitator superfamily (MFS) profile domain-containing protein</fullName>
    </recommendedName>
</protein>
<dbReference type="AlphaFoldDB" id="A0A1R1JZN2"/>
<dbReference type="InterPro" id="IPR020846">
    <property type="entry name" value="MFS_dom"/>
</dbReference>
<dbReference type="SUPFAM" id="SSF103473">
    <property type="entry name" value="MFS general substrate transporter"/>
    <property type="match status" value="1"/>
</dbReference>
<accession>A0A1R1JZN2</accession>
<dbReference type="InterPro" id="IPR011701">
    <property type="entry name" value="MFS"/>
</dbReference>